<evidence type="ECO:0000256" key="1">
    <source>
        <dbReference type="SAM" id="MobiDB-lite"/>
    </source>
</evidence>
<proteinExistence type="predicted"/>
<gene>
    <name evidence="2" type="ORF">N7493_007146</name>
</gene>
<evidence type="ECO:0000313" key="3">
    <source>
        <dbReference type="Proteomes" id="UP001215712"/>
    </source>
</evidence>
<dbReference type="Proteomes" id="UP001215712">
    <property type="component" value="Unassembled WGS sequence"/>
</dbReference>
<accession>A0AAD6HIU5</accession>
<reference evidence="2" key="2">
    <citation type="submission" date="2023-01" db="EMBL/GenBank/DDBJ databases">
        <authorList>
            <person name="Petersen C."/>
        </authorList>
    </citation>
    <scope>NUCLEOTIDE SEQUENCE</scope>
    <source>
        <strain evidence="2">IBT 17514</strain>
    </source>
</reference>
<keyword evidence="3" id="KW-1185">Reference proteome</keyword>
<name>A0AAD6HIU5_9EURO</name>
<reference evidence="2" key="1">
    <citation type="journal article" date="2023" name="IMA Fungus">
        <title>Comparative genomic study of the Penicillium genus elucidates a diverse pangenome and 15 lateral gene transfer events.</title>
        <authorList>
            <person name="Petersen C."/>
            <person name="Sorensen T."/>
            <person name="Nielsen M.R."/>
            <person name="Sondergaard T.E."/>
            <person name="Sorensen J.L."/>
            <person name="Fitzpatrick D.A."/>
            <person name="Frisvad J.C."/>
            <person name="Nielsen K.L."/>
        </authorList>
    </citation>
    <scope>NUCLEOTIDE SEQUENCE</scope>
    <source>
        <strain evidence="2">IBT 17514</strain>
    </source>
</reference>
<evidence type="ECO:0000313" key="2">
    <source>
        <dbReference type="EMBL" id="KAJ5719568.1"/>
    </source>
</evidence>
<comment type="caution">
    <text evidence="2">The sequence shown here is derived from an EMBL/GenBank/DDBJ whole genome shotgun (WGS) entry which is preliminary data.</text>
</comment>
<protein>
    <submittedName>
        <fullName evidence="2">Uncharacterized protein</fullName>
    </submittedName>
</protein>
<dbReference type="EMBL" id="JAQJAN010000010">
    <property type="protein sequence ID" value="KAJ5719568.1"/>
    <property type="molecule type" value="Genomic_DNA"/>
</dbReference>
<sequence length="370" mass="40635">MSEPMDISLSDEPRQTSNSRQAQLGPDESSGPDNPAHSQYRYSPMNIDVTEAEPSVAGHEQGRYTEFPGTLATRGTDHSIHDHHIPPANYPHNSVMTNPSTEIGWATHALPRLQEDATTPMQDIEFQPDIKQENISPGHSGSNIHGYLSGQLCQFAAPQDLASPPYSQFPTHNPLIAMNPHSQTSTVPVERISSVGAAWRGYQMSASAAAPAPNNPRYWVQARGSSGYAGGNYGNAGGSSGHAHEVHGNTGGNFPQAPRGRRAFDRPVNLQDRRFFVSNVSKNTSLLEIAYFFYTHLSSDASLREKWLQSALECVGEVEDIHGTRSVENVYTYRVRYHDARQAFNTLVSLNNARCEVCSAADIIKYKESN</sequence>
<dbReference type="AlphaFoldDB" id="A0AAD6HIU5"/>
<feature type="region of interest" description="Disordered" evidence="1">
    <location>
        <begin position="1"/>
        <end position="42"/>
    </location>
</feature>
<organism evidence="2 3">
    <name type="scientific">Penicillium malachiteum</name>
    <dbReference type="NCBI Taxonomy" id="1324776"/>
    <lineage>
        <taxon>Eukaryota</taxon>
        <taxon>Fungi</taxon>
        <taxon>Dikarya</taxon>
        <taxon>Ascomycota</taxon>
        <taxon>Pezizomycotina</taxon>
        <taxon>Eurotiomycetes</taxon>
        <taxon>Eurotiomycetidae</taxon>
        <taxon>Eurotiales</taxon>
        <taxon>Aspergillaceae</taxon>
        <taxon>Penicillium</taxon>
    </lineage>
</organism>